<feature type="compositionally biased region" description="Pro residues" evidence="1">
    <location>
        <begin position="226"/>
        <end position="246"/>
    </location>
</feature>
<feature type="compositionally biased region" description="Low complexity" evidence="1">
    <location>
        <begin position="1"/>
        <end position="10"/>
    </location>
</feature>
<protein>
    <submittedName>
        <fullName evidence="2">Uncharacterized protein</fullName>
    </submittedName>
</protein>
<dbReference type="AlphaFoldDB" id="A0A8B9CHC7"/>
<name>A0A8B9CHC7_9AVES</name>
<organism evidence="2 3">
    <name type="scientific">Anser brachyrhynchus</name>
    <name type="common">Pink-footed goose</name>
    <dbReference type="NCBI Taxonomy" id="132585"/>
    <lineage>
        <taxon>Eukaryota</taxon>
        <taxon>Metazoa</taxon>
        <taxon>Chordata</taxon>
        <taxon>Craniata</taxon>
        <taxon>Vertebrata</taxon>
        <taxon>Euteleostomi</taxon>
        <taxon>Archelosauria</taxon>
        <taxon>Archosauria</taxon>
        <taxon>Dinosauria</taxon>
        <taxon>Saurischia</taxon>
        <taxon>Theropoda</taxon>
        <taxon>Coelurosauria</taxon>
        <taxon>Aves</taxon>
        <taxon>Neognathae</taxon>
        <taxon>Galloanserae</taxon>
        <taxon>Anseriformes</taxon>
        <taxon>Anatidae</taxon>
        <taxon>Anserinae</taxon>
        <taxon>Anser</taxon>
    </lineage>
</organism>
<proteinExistence type="predicted"/>
<reference evidence="2" key="1">
    <citation type="submission" date="2025-08" db="UniProtKB">
        <authorList>
            <consortium name="Ensembl"/>
        </authorList>
    </citation>
    <scope>IDENTIFICATION</scope>
</reference>
<keyword evidence="3" id="KW-1185">Reference proteome</keyword>
<feature type="compositionally biased region" description="Pro residues" evidence="1">
    <location>
        <begin position="11"/>
        <end position="23"/>
    </location>
</feature>
<feature type="compositionally biased region" description="Polar residues" evidence="1">
    <location>
        <begin position="147"/>
        <end position="156"/>
    </location>
</feature>
<dbReference type="Proteomes" id="UP000694426">
    <property type="component" value="Unplaced"/>
</dbReference>
<feature type="compositionally biased region" description="Basic residues" evidence="1">
    <location>
        <begin position="102"/>
        <end position="131"/>
    </location>
</feature>
<evidence type="ECO:0000313" key="2">
    <source>
        <dbReference type="Ensembl" id="ENSABRP00000018868.1"/>
    </source>
</evidence>
<feature type="region of interest" description="Disordered" evidence="1">
    <location>
        <begin position="1"/>
        <end position="61"/>
    </location>
</feature>
<reference evidence="2" key="2">
    <citation type="submission" date="2025-09" db="UniProtKB">
        <authorList>
            <consortium name="Ensembl"/>
        </authorList>
    </citation>
    <scope>IDENTIFICATION</scope>
</reference>
<dbReference type="Ensembl" id="ENSABRT00000026586.1">
    <property type="protein sequence ID" value="ENSABRP00000018868.1"/>
    <property type="gene ID" value="ENSABRG00000016189.1"/>
</dbReference>
<feature type="region of interest" description="Disordered" evidence="1">
    <location>
        <begin position="76"/>
        <end position="256"/>
    </location>
</feature>
<feature type="compositionally biased region" description="Low complexity" evidence="1">
    <location>
        <begin position="132"/>
        <end position="143"/>
    </location>
</feature>
<sequence length="256" mass="25486">MPPAGGRWQRPPGPAAAPPPPPSGGAGARSAPGPGEAAGRGQASGPRCGHPPPRTPAPYLQGADLLLGEVVGGGALGAEPAQVGQRDVDEVLEQPALLQRAPHGRQAPRRRTRTRTRTRPGPRAAAGRRRLAAAPLLPLQHAGGSQGSRSIHSSASGGRRGEAAAAGGAAGGLRGKAGGREGGKAGRRRLAPPRPAPPRLASARLSPGCRRAVTGTGPGFACGRPASPPRCPLGPPQSPSAPPPCRPRAEGAVTEP</sequence>
<accession>A0A8B9CHC7</accession>
<evidence type="ECO:0000313" key="3">
    <source>
        <dbReference type="Proteomes" id="UP000694426"/>
    </source>
</evidence>
<feature type="compositionally biased region" description="Low complexity" evidence="1">
    <location>
        <begin position="28"/>
        <end position="43"/>
    </location>
</feature>
<evidence type="ECO:0000256" key="1">
    <source>
        <dbReference type="SAM" id="MobiDB-lite"/>
    </source>
</evidence>